<proteinExistence type="predicted"/>
<sequence length="129" mass="14834">MTTTKQRPELSAAERVLQAQLERCAEPSAPVTWQELQAKRQSTTIAKRKIWPLWLTPFAVAAAVAWLWVLQPQQMLTPVTNPTPMLLASNYSLDALDRQIQQAYLQGADEKRIQQLWQQRERITGQETH</sequence>
<reference evidence="2 3" key="1">
    <citation type="submission" date="2020-02" db="EMBL/GenBank/DDBJ databases">
        <authorList>
            <person name="Rodrigo-Torres L."/>
            <person name="Arahal R. D."/>
            <person name="Lucena T."/>
        </authorList>
    </citation>
    <scope>NUCLEOTIDE SEQUENCE [LARGE SCALE GENOMIC DNA]</scope>
    <source>
        <strain evidence="2 3">CECT 9734</strain>
    </source>
</reference>
<name>A0A6S6WLW7_9GAMM</name>
<keyword evidence="1" id="KW-0472">Membrane</keyword>
<evidence type="ECO:0000313" key="2">
    <source>
        <dbReference type="EMBL" id="CAB0150268.1"/>
    </source>
</evidence>
<keyword evidence="1" id="KW-0812">Transmembrane</keyword>
<dbReference type="AlphaFoldDB" id="A0A6S6WLW7"/>
<evidence type="ECO:0000256" key="1">
    <source>
        <dbReference type="SAM" id="Phobius"/>
    </source>
</evidence>
<gene>
    <name evidence="2" type="ORF">PSI9734_00822</name>
</gene>
<dbReference type="Proteomes" id="UP000481517">
    <property type="component" value="Unassembled WGS sequence"/>
</dbReference>
<evidence type="ECO:0000313" key="3">
    <source>
        <dbReference type="Proteomes" id="UP000481517"/>
    </source>
</evidence>
<dbReference type="RefSeq" id="WP_173919817.1">
    <property type="nucleotide sequence ID" value="NZ_CADCXY010000001.1"/>
</dbReference>
<keyword evidence="1" id="KW-1133">Transmembrane helix</keyword>
<dbReference type="EMBL" id="CADCXY010000001">
    <property type="protein sequence ID" value="CAB0150268.1"/>
    <property type="molecule type" value="Genomic_DNA"/>
</dbReference>
<protein>
    <submittedName>
        <fullName evidence="2">Uncharacterized protein</fullName>
    </submittedName>
</protein>
<feature type="transmembrane region" description="Helical" evidence="1">
    <location>
        <begin position="50"/>
        <end position="69"/>
    </location>
</feature>
<keyword evidence="3" id="KW-1185">Reference proteome</keyword>
<accession>A0A6S6WLW7</accession>
<organism evidence="2 3">
    <name type="scientific">Pseudidiomarina piscicola</name>
    <dbReference type="NCBI Taxonomy" id="2614830"/>
    <lineage>
        <taxon>Bacteria</taxon>
        <taxon>Pseudomonadati</taxon>
        <taxon>Pseudomonadota</taxon>
        <taxon>Gammaproteobacteria</taxon>
        <taxon>Alteromonadales</taxon>
        <taxon>Idiomarinaceae</taxon>
        <taxon>Pseudidiomarina</taxon>
    </lineage>
</organism>